<evidence type="ECO:0000313" key="3">
    <source>
        <dbReference type="Proteomes" id="UP000183988"/>
    </source>
</evidence>
<dbReference type="Proteomes" id="UP000183988">
    <property type="component" value="Unassembled WGS sequence"/>
</dbReference>
<dbReference type="SUPFAM" id="SSF54593">
    <property type="entry name" value="Glyoxalase/Bleomycin resistance protein/Dihydroxybiphenyl dioxygenase"/>
    <property type="match status" value="1"/>
</dbReference>
<keyword evidence="3" id="KW-1185">Reference proteome</keyword>
<dbReference type="AlphaFoldDB" id="A0A1M5HU39"/>
<evidence type="ECO:0000313" key="2">
    <source>
        <dbReference type="EMBL" id="SHG19481.1"/>
    </source>
</evidence>
<dbReference type="InterPro" id="IPR029068">
    <property type="entry name" value="Glyas_Bleomycin-R_OHBP_Dase"/>
</dbReference>
<protein>
    <submittedName>
        <fullName evidence="2">Catechol 2,3-dioxygenase</fullName>
    </submittedName>
</protein>
<reference evidence="2 3" key="1">
    <citation type="submission" date="2016-11" db="EMBL/GenBank/DDBJ databases">
        <authorList>
            <person name="Jaros S."/>
            <person name="Januszkiewicz K."/>
            <person name="Wedrychowicz H."/>
        </authorList>
    </citation>
    <scope>NUCLEOTIDE SEQUENCE [LARGE SCALE GENOMIC DNA]</scope>
    <source>
        <strain evidence="2 3">IBRC-M 10683</strain>
    </source>
</reference>
<dbReference type="PANTHER" id="PTHR39175:SF1">
    <property type="entry name" value="FAMILY PROTEIN, PUTATIVE (AFU_ORTHOLOGUE AFUA_3G15060)-RELATED"/>
    <property type="match status" value="1"/>
</dbReference>
<gene>
    <name evidence="2" type="ORF">SAMN05216225_101959</name>
</gene>
<dbReference type="EMBL" id="FQVW01000019">
    <property type="protein sequence ID" value="SHG19481.1"/>
    <property type="molecule type" value="Genomic_DNA"/>
</dbReference>
<dbReference type="PANTHER" id="PTHR39175">
    <property type="entry name" value="FAMILY PROTEIN, PUTATIVE (AFU_ORTHOLOGUE AFUA_3G15060)-RELATED"/>
    <property type="match status" value="1"/>
</dbReference>
<dbReference type="RefSeq" id="WP_072890333.1">
    <property type="nucleotide sequence ID" value="NZ_FQVW01000019.1"/>
</dbReference>
<dbReference type="GO" id="GO:0051213">
    <property type="term" value="F:dioxygenase activity"/>
    <property type="evidence" value="ECO:0007669"/>
    <property type="project" value="UniProtKB-KW"/>
</dbReference>
<feature type="domain" description="VOC" evidence="1">
    <location>
        <begin position="7"/>
        <end position="121"/>
    </location>
</feature>
<dbReference type="Gene3D" id="3.10.180.10">
    <property type="entry name" value="2,3-Dihydroxybiphenyl 1,2-Dioxygenase, domain 1"/>
    <property type="match status" value="1"/>
</dbReference>
<organism evidence="2 3">
    <name type="scientific">Ornithinibacillus halophilus</name>
    <dbReference type="NCBI Taxonomy" id="930117"/>
    <lineage>
        <taxon>Bacteria</taxon>
        <taxon>Bacillati</taxon>
        <taxon>Bacillota</taxon>
        <taxon>Bacilli</taxon>
        <taxon>Bacillales</taxon>
        <taxon>Bacillaceae</taxon>
        <taxon>Ornithinibacillus</taxon>
    </lineage>
</organism>
<keyword evidence="2" id="KW-0223">Dioxygenase</keyword>
<dbReference type="Pfam" id="PF00903">
    <property type="entry name" value="Glyoxalase"/>
    <property type="match status" value="1"/>
</dbReference>
<proteinExistence type="predicted"/>
<dbReference type="InterPro" id="IPR004360">
    <property type="entry name" value="Glyas_Fos-R_dOase_dom"/>
</dbReference>
<keyword evidence="2" id="KW-0560">Oxidoreductase</keyword>
<evidence type="ECO:0000259" key="1">
    <source>
        <dbReference type="PROSITE" id="PS51819"/>
    </source>
</evidence>
<sequence length="122" mass="14137">MEFQFRKIDHVQLSAPIGGEEEARRFYSGILGLKEVEKPQPLRDRGGVWFNAGDINIHIGVEENFIPAKKAHPAIAVQNLTAMKKYLEEKNYNYENDYNLPGANRIYVHDSFGNRIEFLEWI</sequence>
<dbReference type="OrthoDB" id="9813630at2"/>
<accession>A0A1M5HU39</accession>
<dbReference type="InterPro" id="IPR037523">
    <property type="entry name" value="VOC_core"/>
</dbReference>
<dbReference type="PROSITE" id="PS51819">
    <property type="entry name" value="VOC"/>
    <property type="match status" value="1"/>
</dbReference>
<dbReference type="STRING" id="930117.SAMN05216225_101959"/>
<name>A0A1M5HU39_9BACI</name>